<dbReference type="AlphaFoldDB" id="A0A1B6H1D5"/>
<feature type="region of interest" description="Disordered" evidence="1">
    <location>
        <begin position="1"/>
        <end position="64"/>
    </location>
</feature>
<sequence length="119" mass="13565">VSQTVDKVKPVRPEGDFDRVDVKKSQTMSKSEFVSQTVSQKSVARKSMENGRPESRHQTPERSVPIKYKDNVKVDGEFIDTRNRNFKAVRSGSENVTDMAKSSRSLIKHEDNLKLEGHF</sequence>
<feature type="compositionally biased region" description="Polar residues" evidence="1">
    <location>
        <begin position="25"/>
        <end position="42"/>
    </location>
</feature>
<feature type="non-terminal residue" evidence="2">
    <location>
        <position position="1"/>
    </location>
</feature>
<evidence type="ECO:0000256" key="1">
    <source>
        <dbReference type="SAM" id="MobiDB-lite"/>
    </source>
</evidence>
<evidence type="ECO:0000313" key="2">
    <source>
        <dbReference type="EMBL" id="JAS68489.1"/>
    </source>
</evidence>
<reference evidence="2" key="1">
    <citation type="submission" date="2015-11" db="EMBL/GenBank/DDBJ databases">
        <title>De novo transcriptome assembly of four potential Pierce s Disease insect vectors from Arizona vineyards.</title>
        <authorList>
            <person name="Tassone E.E."/>
        </authorList>
    </citation>
    <scope>NUCLEOTIDE SEQUENCE</scope>
</reference>
<feature type="compositionally biased region" description="Basic and acidic residues" evidence="1">
    <location>
        <begin position="46"/>
        <end position="60"/>
    </location>
</feature>
<name>A0A1B6H1D5_9HEMI</name>
<gene>
    <name evidence="2" type="ORF">g.49428</name>
</gene>
<feature type="non-terminal residue" evidence="2">
    <location>
        <position position="119"/>
    </location>
</feature>
<organism evidence="2">
    <name type="scientific">Cuerna arida</name>
    <dbReference type="NCBI Taxonomy" id="1464854"/>
    <lineage>
        <taxon>Eukaryota</taxon>
        <taxon>Metazoa</taxon>
        <taxon>Ecdysozoa</taxon>
        <taxon>Arthropoda</taxon>
        <taxon>Hexapoda</taxon>
        <taxon>Insecta</taxon>
        <taxon>Pterygota</taxon>
        <taxon>Neoptera</taxon>
        <taxon>Paraneoptera</taxon>
        <taxon>Hemiptera</taxon>
        <taxon>Auchenorrhyncha</taxon>
        <taxon>Membracoidea</taxon>
        <taxon>Cicadellidae</taxon>
        <taxon>Cicadellinae</taxon>
        <taxon>Proconiini</taxon>
        <taxon>Cuerna</taxon>
    </lineage>
</organism>
<protein>
    <submittedName>
        <fullName evidence="2">Uncharacterized protein</fullName>
    </submittedName>
</protein>
<dbReference type="EMBL" id="GECZ01001280">
    <property type="protein sequence ID" value="JAS68489.1"/>
    <property type="molecule type" value="Transcribed_RNA"/>
</dbReference>
<accession>A0A1B6H1D5</accession>
<feature type="compositionally biased region" description="Basic and acidic residues" evidence="1">
    <location>
        <begin position="1"/>
        <end position="24"/>
    </location>
</feature>
<proteinExistence type="predicted"/>